<reference evidence="1 2" key="1">
    <citation type="submission" date="2010-12" db="EMBL/GenBank/DDBJ databases">
        <title>The Genome Sequence of Clostridium symbiosum strain WAL-14163.</title>
        <authorList>
            <person name="Earl A."/>
            <person name="Ward D."/>
            <person name="Feldgarden M."/>
            <person name="Gevers D."/>
            <person name="Finegold S.M."/>
            <person name="Summanen P.H."/>
            <person name="Molitoris D.R."/>
            <person name="Vaisanen M.L."/>
            <person name="Daigneault M."/>
            <person name="Young S.K."/>
            <person name="Zeng Q."/>
            <person name="Gargeya S."/>
            <person name="Fitzgerald M."/>
            <person name="Haas B."/>
            <person name="Abouelleil A."/>
            <person name="Alvarado L."/>
            <person name="Arachchi H.M."/>
            <person name="Berlin A."/>
            <person name="Brown A."/>
            <person name="Chapman S.B."/>
            <person name="Chen Z."/>
            <person name="Dunbar C."/>
            <person name="Freedman E."/>
            <person name="Gearin G."/>
            <person name="Gellesch M."/>
            <person name="Goldberg J."/>
            <person name="Griggs A."/>
            <person name="Gujja S."/>
            <person name="Heilman E."/>
            <person name="Heiman D."/>
            <person name="Howarth C."/>
            <person name="Larson L."/>
            <person name="Lui A."/>
            <person name="MacDonald P.J.P."/>
            <person name="Mehta T."/>
            <person name="Montmayeur A."/>
            <person name="Murphy C."/>
            <person name="Neiman D."/>
            <person name="Pearson M."/>
            <person name="Priest M."/>
            <person name="Roberts A."/>
            <person name="Saif S."/>
            <person name="Shea T."/>
            <person name="Shenoy N."/>
            <person name="Sisk P."/>
            <person name="Stolte C."/>
            <person name="Sykes S."/>
            <person name="White J."/>
            <person name="Yandava C."/>
            <person name="Nusbaum C."/>
            <person name="Birren B."/>
        </authorList>
    </citation>
    <scope>NUCLEOTIDE SEQUENCE [LARGE SCALE GENOMIC DNA]</scope>
    <source>
        <strain evidence="1 2">WAL-14163</strain>
    </source>
</reference>
<dbReference type="STRING" id="1512.GCA_900049235_01365"/>
<gene>
    <name evidence="1" type="ORF">HMPREF9474_01247</name>
</gene>
<organism evidence="1 2">
    <name type="scientific">Clostridium symbiosum (strain WAL-14163)</name>
    <dbReference type="NCBI Taxonomy" id="742740"/>
    <lineage>
        <taxon>Bacteria</taxon>
        <taxon>Bacillati</taxon>
        <taxon>Bacillota</taxon>
        <taxon>Clostridia</taxon>
        <taxon>Lachnospirales</taxon>
        <taxon>Lachnospiraceae</taxon>
        <taxon>Otoolea</taxon>
    </lineage>
</organism>
<evidence type="ECO:0000313" key="2">
    <source>
        <dbReference type="Proteomes" id="UP000002970"/>
    </source>
</evidence>
<keyword evidence="2" id="KW-1185">Reference proteome</keyword>
<dbReference type="eggNOG" id="ENOG5030FRC">
    <property type="taxonomic scope" value="Bacteria"/>
</dbReference>
<dbReference type="EMBL" id="ADLQ01000032">
    <property type="protein sequence ID" value="EGA94896.1"/>
    <property type="molecule type" value="Genomic_DNA"/>
</dbReference>
<evidence type="ECO:0000313" key="1">
    <source>
        <dbReference type="EMBL" id="EGA94896.1"/>
    </source>
</evidence>
<dbReference type="Proteomes" id="UP000002970">
    <property type="component" value="Unassembled WGS sequence"/>
</dbReference>
<protein>
    <submittedName>
        <fullName evidence="1">Uncharacterized protein</fullName>
    </submittedName>
</protein>
<dbReference type="HOGENOM" id="CLU_713105_0_0_9"/>
<proteinExistence type="predicted"/>
<dbReference type="AlphaFoldDB" id="E7GK02"/>
<name>E7GK02_CLOS6</name>
<comment type="caution">
    <text evidence="1">The sequence shown here is derived from an EMBL/GenBank/DDBJ whole genome shotgun (WGS) entry which is preliminary data.</text>
</comment>
<accession>E7GK02</accession>
<sequence>MVIELGNLEKLMPSYSDLLRKLSLIIRNKVWDKSDEKRLAAVLASCNQIFKILVDAYGEQIEILEMYVEYLAEYRYKYSGYDLSVYYNSVQAQIQIFKTQNLVKEHWKQINPYFKKEYAKEDLLSKDLTEILDDFFDNIVKVCPEEFLITMNNNKLKYLSRGRRGSWNKKEDLAAPSIEIAKKYNIINRWNPPEKRYLYLAGKEDYGNDVETICEELRAKTGEIITVASFKFIGDKDFRILDLDYETMTRQEIFNFAEAYEKKQVKEIISQICSEGYSPTKDEIMKKIKLREDKTVWLANAFVGKLLLKELCDTIFIPIDNNEEYEEKDKCYKSFHILAEYLENRGYKGICYPSTRMKLIGKVGRNIVLFDADSAEAIEETFEIFVK</sequence>